<gene>
    <name evidence="3" type="ORF">EV420DRAFT_1530803</name>
</gene>
<organism evidence="3 4">
    <name type="scientific">Armillaria tabescens</name>
    <name type="common">Ringless honey mushroom</name>
    <name type="synonym">Agaricus tabescens</name>
    <dbReference type="NCBI Taxonomy" id="1929756"/>
    <lineage>
        <taxon>Eukaryota</taxon>
        <taxon>Fungi</taxon>
        <taxon>Dikarya</taxon>
        <taxon>Basidiomycota</taxon>
        <taxon>Agaricomycotina</taxon>
        <taxon>Agaricomycetes</taxon>
        <taxon>Agaricomycetidae</taxon>
        <taxon>Agaricales</taxon>
        <taxon>Marasmiineae</taxon>
        <taxon>Physalacriaceae</taxon>
        <taxon>Desarmillaria</taxon>
    </lineage>
</organism>
<dbReference type="Pfam" id="PF01408">
    <property type="entry name" value="GFO_IDH_MocA"/>
    <property type="match status" value="1"/>
</dbReference>
<name>A0AA39TJF2_ARMTA</name>
<evidence type="ECO:0000313" key="3">
    <source>
        <dbReference type="EMBL" id="KAK0461187.1"/>
    </source>
</evidence>
<dbReference type="InterPro" id="IPR051317">
    <property type="entry name" value="Gfo/Idh/MocA_oxidoreduct"/>
</dbReference>
<dbReference type="InterPro" id="IPR055080">
    <property type="entry name" value="Gal80p-like_C"/>
</dbReference>
<evidence type="ECO:0000313" key="4">
    <source>
        <dbReference type="Proteomes" id="UP001175211"/>
    </source>
</evidence>
<protein>
    <recommendedName>
        <fullName evidence="5">NAD(P)-binding protein</fullName>
    </recommendedName>
</protein>
<dbReference type="GeneID" id="85356169"/>
<reference evidence="3" key="1">
    <citation type="submission" date="2023-06" db="EMBL/GenBank/DDBJ databases">
        <authorList>
            <consortium name="Lawrence Berkeley National Laboratory"/>
            <person name="Ahrendt S."/>
            <person name="Sahu N."/>
            <person name="Indic B."/>
            <person name="Wong-Bajracharya J."/>
            <person name="Merenyi Z."/>
            <person name="Ke H.-M."/>
            <person name="Monk M."/>
            <person name="Kocsube S."/>
            <person name="Drula E."/>
            <person name="Lipzen A."/>
            <person name="Balint B."/>
            <person name="Henrissat B."/>
            <person name="Andreopoulos B."/>
            <person name="Martin F.M."/>
            <person name="Harder C.B."/>
            <person name="Rigling D."/>
            <person name="Ford K.L."/>
            <person name="Foster G.D."/>
            <person name="Pangilinan J."/>
            <person name="Papanicolaou A."/>
            <person name="Barry K."/>
            <person name="LaButti K."/>
            <person name="Viragh M."/>
            <person name="Koriabine M."/>
            <person name="Yan M."/>
            <person name="Riley R."/>
            <person name="Champramary S."/>
            <person name="Plett K.L."/>
            <person name="Tsai I.J."/>
            <person name="Slot J."/>
            <person name="Sipos G."/>
            <person name="Plett J."/>
            <person name="Nagy L.G."/>
            <person name="Grigoriev I.V."/>
        </authorList>
    </citation>
    <scope>NUCLEOTIDE SEQUENCE</scope>
    <source>
        <strain evidence="3">CCBAS 213</strain>
    </source>
</reference>
<dbReference type="InterPro" id="IPR000683">
    <property type="entry name" value="Gfo/Idh/MocA-like_OxRdtase_N"/>
</dbReference>
<dbReference type="Proteomes" id="UP001175211">
    <property type="component" value="Unassembled WGS sequence"/>
</dbReference>
<dbReference type="PANTHER" id="PTHR43708:SF1">
    <property type="entry name" value="GALACTOSE_LACTOSE METABOLISM REGULATORY PROTEIN GAL80"/>
    <property type="match status" value="1"/>
</dbReference>
<evidence type="ECO:0008006" key="5">
    <source>
        <dbReference type="Google" id="ProtNLM"/>
    </source>
</evidence>
<dbReference type="EMBL" id="JAUEPS010000011">
    <property type="protein sequence ID" value="KAK0461187.1"/>
    <property type="molecule type" value="Genomic_DNA"/>
</dbReference>
<dbReference type="SUPFAM" id="SSF55347">
    <property type="entry name" value="Glyceraldehyde-3-phosphate dehydrogenase-like, C-terminal domain"/>
    <property type="match status" value="1"/>
</dbReference>
<evidence type="ECO:0000259" key="1">
    <source>
        <dbReference type="Pfam" id="PF01408"/>
    </source>
</evidence>
<comment type="caution">
    <text evidence="3">The sequence shown here is derived from an EMBL/GenBank/DDBJ whole genome shotgun (WGS) entry which is preliminary data.</text>
</comment>
<dbReference type="SUPFAM" id="SSF51735">
    <property type="entry name" value="NAD(P)-binding Rossmann-fold domains"/>
    <property type="match status" value="1"/>
</dbReference>
<keyword evidence="4" id="KW-1185">Reference proteome</keyword>
<dbReference type="RefSeq" id="XP_060333084.1">
    <property type="nucleotide sequence ID" value="XM_060472621.1"/>
</dbReference>
<proteinExistence type="predicted"/>
<dbReference type="InterPro" id="IPR036291">
    <property type="entry name" value="NAD(P)-bd_dom_sf"/>
</dbReference>
<dbReference type="PANTHER" id="PTHR43708">
    <property type="entry name" value="CONSERVED EXPRESSED OXIDOREDUCTASE (EUROFUNG)"/>
    <property type="match status" value="1"/>
</dbReference>
<sequence>MSPIRIGFIGLSAQGWASTTLAPPLLEEPLSSQYQLTAVSTSNPASAEATAAKYTSLSGNPIKPYHGSPEHIVSDPNVDLVAVSVKVTHHLENALKVIDGGKDLFLEWPAGNGLKETSALASAAKEKGVRTIVGLQGRMDPVFRKVKAIIDSGEIGRILSTSLTTRTFPGFNMWGPYVSSTMAFYGVNSNGGTLLDTGGGHILDTLTYVLGPVANVSATLSTQYPIAEVVDENGKPTGETIGQDAASQVAISGVLTNGAVMSVHMRGGLKTKADGKAGTPLLWVIDGEKGSIRMESDNPMASAVSLMTPTALYVNGEEVKVEGNGLTNVRRAWEAYAKGEGYADLEAALKTKTLIDAIQRSAKEGRRVDL</sequence>
<evidence type="ECO:0000259" key="2">
    <source>
        <dbReference type="Pfam" id="PF22685"/>
    </source>
</evidence>
<dbReference type="Pfam" id="PF22685">
    <property type="entry name" value="Gal80p_C-like"/>
    <property type="match status" value="1"/>
</dbReference>
<dbReference type="GO" id="GO:0000166">
    <property type="term" value="F:nucleotide binding"/>
    <property type="evidence" value="ECO:0007669"/>
    <property type="project" value="InterPro"/>
</dbReference>
<dbReference type="Gene3D" id="3.30.360.10">
    <property type="entry name" value="Dihydrodipicolinate Reductase, domain 2"/>
    <property type="match status" value="1"/>
</dbReference>
<accession>A0AA39TJF2</accession>
<dbReference type="AlphaFoldDB" id="A0AA39TJF2"/>
<feature type="domain" description="Gfo/Idh/MocA-like oxidoreductase N-terminal" evidence="1">
    <location>
        <begin position="4"/>
        <end position="134"/>
    </location>
</feature>
<dbReference type="Gene3D" id="3.40.50.720">
    <property type="entry name" value="NAD(P)-binding Rossmann-like Domain"/>
    <property type="match status" value="1"/>
</dbReference>
<feature type="domain" description="Gal80p-like C-terminal" evidence="2">
    <location>
        <begin position="141"/>
        <end position="296"/>
    </location>
</feature>